<feature type="signal peptide" evidence="1">
    <location>
        <begin position="1"/>
        <end position="29"/>
    </location>
</feature>
<dbReference type="Gene3D" id="2.40.30.170">
    <property type="match status" value="1"/>
</dbReference>
<dbReference type="RefSeq" id="WP_181873512.1">
    <property type="nucleotide sequence ID" value="NZ_QPJD01000008.1"/>
</dbReference>
<dbReference type="Gene3D" id="1.10.287.470">
    <property type="entry name" value="Helix hairpin bin"/>
    <property type="match status" value="1"/>
</dbReference>
<keyword evidence="1" id="KW-0732">Signal</keyword>
<sequence length="341" mass="36929">MSQKLKPVLGFTFALLISASLTGCSLLPAEEDALKPPLVKPAEENYRTVTVEKGTISQEINGSGSLESTHTEIAQFTGQGGRIAKMLVTSGSQVKKGDVLVQLNVDGLDIQLKEQELSLARAKLTLKQAKAGGDNDAINIAKLQMDIETLKLERLQATFNSKQLVAGMNGQVTFVEELDEGDFVEPYQTLVIISDPSKLRVALRVETGAEISSVDVGYPAKVKFGTEEIDGKVVQTPSSAPATMNEQLQERYSKTLFIEVPKIPGDASIGAFTDVKIILQQRDDVLKIPRSGVRSFLGRTFVRTLEDGNKIREIDVETGIKGSTEIEITKGLEEGAVVVLQ</sequence>
<proteinExistence type="predicted"/>
<comment type="caution">
    <text evidence="3">The sequence shown here is derived from an EMBL/GenBank/DDBJ whole genome shotgun (WGS) entry which is preliminary data.</text>
</comment>
<evidence type="ECO:0000313" key="4">
    <source>
        <dbReference type="Proteomes" id="UP000252415"/>
    </source>
</evidence>
<dbReference type="Proteomes" id="UP000252415">
    <property type="component" value="Unassembled WGS sequence"/>
</dbReference>
<dbReference type="EMBL" id="QPJD01000008">
    <property type="protein sequence ID" value="RCW47398.1"/>
    <property type="molecule type" value="Genomic_DNA"/>
</dbReference>
<organism evidence="3 4">
    <name type="scientific">Paenibacillus prosopidis</name>
    <dbReference type="NCBI Taxonomy" id="630520"/>
    <lineage>
        <taxon>Bacteria</taxon>
        <taxon>Bacillati</taxon>
        <taxon>Bacillota</taxon>
        <taxon>Bacilli</taxon>
        <taxon>Bacillales</taxon>
        <taxon>Paenibacillaceae</taxon>
        <taxon>Paenibacillus</taxon>
    </lineage>
</organism>
<feature type="domain" description="Multidrug resistance protein MdtA-like C-terminal permuted SH3" evidence="2">
    <location>
        <begin position="285"/>
        <end position="339"/>
    </location>
</feature>
<keyword evidence="4" id="KW-1185">Reference proteome</keyword>
<dbReference type="AlphaFoldDB" id="A0A368W2A6"/>
<gene>
    <name evidence="3" type="ORF">DFP97_10811</name>
</gene>
<evidence type="ECO:0000256" key="1">
    <source>
        <dbReference type="SAM" id="SignalP"/>
    </source>
</evidence>
<reference evidence="3 4" key="1">
    <citation type="submission" date="2018-07" db="EMBL/GenBank/DDBJ databases">
        <title>Genomic Encyclopedia of Type Strains, Phase III (KMG-III): the genomes of soil and plant-associated and newly described type strains.</title>
        <authorList>
            <person name="Whitman W."/>
        </authorList>
    </citation>
    <scope>NUCLEOTIDE SEQUENCE [LARGE SCALE GENOMIC DNA]</scope>
    <source>
        <strain evidence="3 4">CECT 7506</strain>
    </source>
</reference>
<accession>A0A368W2A6</accession>
<feature type="chain" id="PRO_5016621950" evidence="1">
    <location>
        <begin position="30"/>
        <end position="341"/>
    </location>
</feature>
<dbReference type="SUPFAM" id="SSF111369">
    <property type="entry name" value="HlyD-like secretion proteins"/>
    <property type="match status" value="1"/>
</dbReference>
<dbReference type="PANTHER" id="PTHR30469:SF33">
    <property type="entry name" value="SLR1207 PROTEIN"/>
    <property type="match status" value="1"/>
</dbReference>
<name>A0A368W2A6_9BACL</name>
<dbReference type="InterPro" id="IPR058627">
    <property type="entry name" value="MdtA-like_C"/>
</dbReference>
<evidence type="ECO:0000259" key="2">
    <source>
        <dbReference type="Pfam" id="PF25967"/>
    </source>
</evidence>
<dbReference type="Gene3D" id="2.40.50.100">
    <property type="match status" value="1"/>
</dbReference>
<dbReference type="PROSITE" id="PS51257">
    <property type="entry name" value="PROKAR_LIPOPROTEIN"/>
    <property type="match status" value="1"/>
</dbReference>
<dbReference type="Pfam" id="PF25967">
    <property type="entry name" value="RND-MFP_C"/>
    <property type="match status" value="1"/>
</dbReference>
<dbReference type="GO" id="GO:0015562">
    <property type="term" value="F:efflux transmembrane transporter activity"/>
    <property type="evidence" value="ECO:0007669"/>
    <property type="project" value="TreeGrafter"/>
</dbReference>
<dbReference type="Gene3D" id="2.40.420.20">
    <property type="match status" value="1"/>
</dbReference>
<evidence type="ECO:0000313" key="3">
    <source>
        <dbReference type="EMBL" id="RCW47398.1"/>
    </source>
</evidence>
<dbReference type="GO" id="GO:1990281">
    <property type="term" value="C:efflux pump complex"/>
    <property type="evidence" value="ECO:0007669"/>
    <property type="project" value="TreeGrafter"/>
</dbReference>
<dbReference type="PANTHER" id="PTHR30469">
    <property type="entry name" value="MULTIDRUG RESISTANCE PROTEIN MDTA"/>
    <property type="match status" value="1"/>
</dbReference>
<protein>
    <submittedName>
        <fullName evidence="3">Macrolide-specific efflux system membrane fusion protein</fullName>
    </submittedName>
</protein>